<evidence type="ECO:0000313" key="2">
    <source>
        <dbReference type="EMBL" id="KAK3282555.1"/>
    </source>
</evidence>
<keyword evidence="3" id="KW-1185">Reference proteome</keyword>
<comment type="caution">
    <text evidence="2">The sequence shown here is derived from an EMBL/GenBank/DDBJ whole genome shotgun (WGS) entry which is preliminary data.</text>
</comment>
<keyword evidence="1" id="KW-0732">Signal</keyword>
<feature type="chain" id="PRO_5041968052" evidence="1">
    <location>
        <begin position="21"/>
        <end position="406"/>
    </location>
</feature>
<dbReference type="EMBL" id="LGRX02003240">
    <property type="protein sequence ID" value="KAK3282555.1"/>
    <property type="molecule type" value="Genomic_DNA"/>
</dbReference>
<dbReference type="Proteomes" id="UP001190700">
    <property type="component" value="Unassembled WGS sequence"/>
</dbReference>
<evidence type="ECO:0000256" key="1">
    <source>
        <dbReference type="SAM" id="SignalP"/>
    </source>
</evidence>
<sequence length="406" mass="46178">MCHKSCLITVPFLLLVLTISSPVNFIAHSLNDATTDHGQRGVGPTPISSHRLVLGEEKKRSRKAMQLLLPAEYTSLVQSALPFNATVVGIAEGGENVKDPSIERDWQEAWHPVLHEALARREVSREIAVVMVGECRTIQNQLTQTRLRENMFQPMLEAEFQGTLFAALKPRASITCASTYGRKVLKRRNFTVAECKASKWPCFEDGTTLSVDEILAALQNVTEKVYLELVPLSCCAAMVQNLECYDRLGELGESHVSQFYPLKQAYEMLLKHEFLHGKFEYIIKVRSDAGPIYKINFHGSLPSNYVCAFGDGQAMLPRHFGDIYFTLYRTFLDCESRLNFSGVKCKPDVKGQRVNWDCLSFLHLERYGVQHRMCKEIDFIFWFDRAWPFDECAWPGARSKKVPQNV</sequence>
<organism evidence="2 3">
    <name type="scientific">Cymbomonas tetramitiformis</name>
    <dbReference type="NCBI Taxonomy" id="36881"/>
    <lineage>
        <taxon>Eukaryota</taxon>
        <taxon>Viridiplantae</taxon>
        <taxon>Chlorophyta</taxon>
        <taxon>Pyramimonadophyceae</taxon>
        <taxon>Pyramimonadales</taxon>
        <taxon>Pyramimonadaceae</taxon>
        <taxon>Cymbomonas</taxon>
    </lineage>
</organism>
<gene>
    <name evidence="2" type="ORF">CYMTET_9711</name>
</gene>
<reference evidence="2 3" key="1">
    <citation type="journal article" date="2015" name="Genome Biol. Evol.">
        <title>Comparative Genomics of a Bacterivorous Green Alga Reveals Evolutionary Causalities and Consequences of Phago-Mixotrophic Mode of Nutrition.</title>
        <authorList>
            <person name="Burns J.A."/>
            <person name="Paasch A."/>
            <person name="Narechania A."/>
            <person name="Kim E."/>
        </authorList>
    </citation>
    <scope>NUCLEOTIDE SEQUENCE [LARGE SCALE GENOMIC DNA]</scope>
    <source>
        <strain evidence="2 3">PLY_AMNH</strain>
    </source>
</reference>
<name>A0AAE0GQY6_9CHLO</name>
<protein>
    <submittedName>
        <fullName evidence="2">Uncharacterized protein</fullName>
    </submittedName>
</protein>
<feature type="signal peptide" evidence="1">
    <location>
        <begin position="1"/>
        <end position="20"/>
    </location>
</feature>
<dbReference type="AlphaFoldDB" id="A0AAE0GQY6"/>
<accession>A0AAE0GQY6</accession>
<evidence type="ECO:0000313" key="3">
    <source>
        <dbReference type="Proteomes" id="UP001190700"/>
    </source>
</evidence>
<proteinExistence type="predicted"/>